<dbReference type="RefSeq" id="WP_406701292.1">
    <property type="nucleotide sequence ID" value="NZ_CP155447.1"/>
</dbReference>
<keyword evidence="2 3" id="KW-0143">Chaperone</keyword>
<comment type="similarity">
    <text evidence="3">Belongs to the UreF family.</text>
</comment>
<dbReference type="AlphaFoldDB" id="A0AAU7CU40"/>
<keyword evidence="1 3" id="KW-0996">Nickel insertion</keyword>
<proteinExistence type="inferred from homology"/>
<comment type="subunit">
    <text evidence="3">UreD, UreF and UreG form a complex that acts as a GTP-hydrolysis-dependent molecular chaperone, activating the urease apoprotein by helping to assemble the nickel containing metallocenter of UreC. The UreE protein probably delivers the nickel.</text>
</comment>
<accession>A0AAU7CU40</accession>
<gene>
    <name evidence="3" type="primary">ureF</name>
    <name evidence="4" type="ORF">V5E97_39355</name>
</gene>
<protein>
    <recommendedName>
        <fullName evidence="3">Urease accessory protein UreF</fullName>
    </recommendedName>
</protein>
<name>A0AAU7CU40_9BACT</name>
<evidence type="ECO:0000256" key="2">
    <source>
        <dbReference type="ARBA" id="ARBA00023186"/>
    </source>
</evidence>
<comment type="subcellular location">
    <subcellularLocation>
        <location evidence="3">Cytoplasm</location>
    </subcellularLocation>
</comment>
<dbReference type="Pfam" id="PF01730">
    <property type="entry name" value="UreF"/>
    <property type="match status" value="1"/>
</dbReference>
<dbReference type="PANTHER" id="PTHR33620:SF1">
    <property type="entry name" value="UREASE ACCESSORY PROTEIN F"/>
    <property type="match status" value="1"/>
</dbReference>
<dbReference type="GO" id="GO:0005737">
    <property type="term" value="C:cytoplasm"/>
    <property type="evidence" value="ECO:0007669"/>
    <property type="project" value="UniProtKB-SubCell"/>
</dbReference>
<dbReference type="PANTHER" id="PTHR33620">
    <property type="entry name" value="UREASE ACCESSORY PROTEIN F"/>
    <property type="match status" value="1"/>
</dbReference>
<organism evidence="4">
    <name type="scientific">Singulisphaera sp. Ch08</name>
    <dbReference type="NCBI Taxonomy" id="3120278"/>
    <lineage>
        <taxon>Bacteria</taxon>
        <taxon>Pseudomonadati</taxon>
        <taxon>Planctomycetota</taxon>
        <taxon>Planctomycetia</taxon>
        <taxon>Isosphaerales</taxon>
        <taxon>Isosphaeraceae</taxon>
        <taxon>Singulisphaera</taxon>
    </lineage>
</organism>
<evidence type="ECO:0000313" key="4">
    <source>
        <dbReference type="EMBL" id="XBH08432.1"/>
    </source>
</evidence>
<reference evidence="4" key="1">
    <citation type="submission" date="2024-05" db="EMBL/GenBank/DDBJ databases">
        <title>Planctomycetes of the genus Singulisphaera possess chitinolytic capabilities.</title>
        <authorList>
            <person name="Ivanova A."/>
        </authorList>
    </citation>
    <scope>NUCLEOTIDE SEQUENCE</scope>
    <source>
        <strain evidence="4">Ch08T</strain>
    </source>
</reference>
<keyword evidence="3" id="KW-0963">Cytoplasm</keyword>
<comment type="function">
    <text evidence="3">Required for maturation of urease via the functional incorporation of the urease nickel metallocenter.</text>
</comment>
<dbReference type="GO" id="GO:0016151">
    <property type="term" value="F:nickel cation binding"/>
    <property type="evidence" value="ECO:0007669"/>
    <property type="project" value="UniProtKB-UniRule"/>
</dbReference>
<dbReference type="EMBL" id="CP155447">
    <property type="protein sequence ID" value="XBH08432.1"/>
    <property type="molecule type" value="Genomic_DNA"/>
</dbReference>
<evidence type="ECO:0000256" key="1">
    <source>
        <dbReference type="ARBA" id="ARBA00022988"/>
    </source>
</evidence>
<sequence>MRLLQFGDSMLPVGSFSFSNGLESAIQQGIVHDPDSLERFVRTATRQSATTDGIALLEAFRAARVNDPARIWRADHAVFLRKLNEEMRTMTVRMGRKLAEMAVKVLDASDVGEWLSAIKRGETPGTYPVGQALVFATLDLEERDAFAVHQYGLASMMLGASLRLMKIDYLDAQAILYRINGEVEADYERVADRSLDDMASFSPVIDVLAAVHVRARVRLFMN</sequence>
<dbReference type="InterPro" id="IPR002639">
    <property type="entry name" value="UreF"/>
</dbReference>
<dbReference type="HAMAP" id="MF_01385">
    <property type="entry name" value="UreF"/>
    <property type="match status" value="1"/>
</dbReference>
<dbReference type="InterPro" id="IPR038277">
    <property type="entry name" value="UreF_sf"/>
</dbReference>
<dbReference type="Gene3D" id="1.10.4190.10">
    <property type="entry name" value="Urease accessory protein UreF"/>
    <property type="match status" value="1"/>
</dbReference>
<evidence type="ECO:0000256" key="3">
    <source>
        <dbReference type="HAMAP-Rule" id="MF_01385"/>
    </source>
</evidence>
<dbReference type="PIRSF" id="PIRSF009467">
    <property type="entry name" value="Ureas_acces_UreF"/>
    <property type="match status" value="1"/>
</dbReference>